<protein>
    <submittedName>
        <fullName evidence="1">Major facilitator superfamily transporter</fullName>
    </submittedName>
</protein>
<dbReference type="EMBL" id="MU393643">
    <property type="protein sequence ID" value="KAI4859283.1"/>
    <property type="molecule type" value="Genomic_DNA"/>
</dbReference>
<sequence length="480" mass="53239">MIAKTVNPDVQDTTQDKDIASEGSADHVCIDPEMEKRVVRKLDMFIVPVFMICYLFSFLDRSNLGNAKIQGLERDLGLKGTEFNVAASIFYVTYVVFEVPLVVLFKIVGPSKMIPIIMMSWSLVTVFTGFCQSYGSLLACRLLLGACESALFPALNLYVSMFWKREEIARRASGIGISLALAGAFGGLFAWAIMQMDGAGGYPGWRWLFFIEGAVSFCLGISAYWLFPDNPETAYFLNEDERKLARARLEIHGNYQPFDWADVKAAFRDPVCWLSGFIQFNADVYNYSISTFLPSIIQGMGYTSLQAQYLTIPCYVLGAAVYFGVATVSDKIKRRGPFILAAGLFIMAGYAVLLGTTTPGVRYFACFLVLFGAPIIPGLNLTWLNTNMSPHYKRATAIGINQTIGNSGGLIAGQIYLNRESPGYKTGHSVSLTACGLTWCCTWIMMWILSKRNAEKDKKARDGTFDDGRGDHAVSFRYQL</sequence>
<organism evidence="1 2">
    <name type="scientific">Hypoxylon rubiginosum</name>
    <dbReference type="NCBI Taxonomy" id="110542"/>
    <lineage>
        <taxon>Eukaryota</taxon>
        <taxon>Fungi</taxon>
        <taxon>Dikarya</taxon>
        <taxon>Ascomycota</taxon>
        <taxon>Pezizomycotina</taxon>
        <taxon>Sordariomycetes</taxon>
        <taxon>Xylariomycetidae</taxon>
        <taxon>Xylariales</taxon>
        <taxon>Hypoxylaceae</taxon>
        <taxon>Hypoxylon</taxon>
    </lineage>
</organism>
<gene>
    <name evidence="1" type="ORF">F4820DRAFT_454020</name>
</gene>
<reference evidence="1 2" key="1">
    <citation type="journal article" date="2022" name="New Phytol.">
        <title>Ecological generalism drives hyperdiversity of secondary metabolite gene clusters in xylarialean endophytes.</title>
        <authorList>
            <person name="Franco M.E.E."/>
            <person name="Wisecaver J.H."/>
            <person name="Arnold A.E."/>
            <person name="Ju Y.M."/>
            <person name="Slot J.C."/>
            <person name="Ahrendt S."/>
            <person name="Moore L.P."/>
            <person name="Eastman K.E."/>
            <person name="Scott K."/>
            <person name="Konkel Z."/>
            <person name="Mondo S.J."/>
            <person name="Kuo A."/>
            <person name="Hayes R.D."/>
            <person name="Haridas S."/>
            <person name="Andreopoulos B."/>
            <person name="Riley R."/>
            <person name="LaButti K."/>
            <person name="Pangilinan J."/>
            <person name="Lipzen A."/>
            <person name="Amirebrahimi M."/>
            <person name="Yan J."/>
            <person name="Adam C."/>
            <person name="Keymanesh K."/>
            <person name="Ng V."/>
            <person name="Louie K."/>
            <person name="Northen T."/>
            <person name="Drula E."/>
            <person name="Henrissat B."/>
            <person name="Hsieh H.M."/>
            <person name="Youens-Clark K."/>
            <person name="Lutzoni F."/>
            <person name="Miadlikowska J."/>
            <person name="Eastwood D.C."/>
            <person name="Hamelin R.C."/>
            <person name="Grigoriev I.V."/>
            <person name="U'Ren J.M."/>
        </authorList>
    </citation>
    <scope>NUCLEOTIDE SEQUENCE [LARGE SCALE GENOMIC DNA]</scope>
    <source>
        <strain evidence="1 2">CBS 119005</strain>
    </source>
</reference>
<keyword evidence="2" id="KW-1185">Reference proteome</keyword>
<proteinExistence type="predicted"/>
<accession>A0ACB9YIS8</accession>
<dbReference type="Proteomes" id="UP001497700">
    <property type="component" value="Unassembled WGS sequence"/>
</dbReference>
<evidence type="ECO:0000313" key="2">
    <source>
        <dbReference type="Proteomes" id="UP001497700"/>
    </source>
</evidence>
<evidence type="ECO:0000313" key="1">
    <source>
        <dbReference type="EMBL" id="KAI4859283.1"/>
    </source>
</evidence>
<comment type="caution">
    <text evidence="1">The sequence shown here is derived from an EMBL/GenBank/DDBJ whole genome shotgun (WGS) entry which is preliminary data.</text>
</comment>
<name>A0ACB9YIS8_9PEZI</name>